<proteinExistence type="predicted"/>
<dbReference type="InterPro" id="IPR019734">
    <property type="entry name" value="TPR_rpt"/>
</dbReference>
<sequence>ADDLWGLAEVHRLRNEYNQAMPLYSEALQCFTDIEDRYSAAFTLRAIAHTYRDQDDHGSALHHYEQAAELFKEIGHTDDQAKTLKHAAKIRQLMDQAKAT</sequence>
<dbReference type="InterPro" id="IPR011990">
    <property type="entry name" value="TPR-like_helical_dom_sf"/>
</dbReference>
<gene>
    <name evidence="1" type="ORF">M407DRAFT_21850</name>
</gene>
<evidence type="ECO:0000313" key="2">
    <source>
        <dbReference type="Proteomes" id="UP000054248"/>
    </source>
</evidence>
<dbReference type="Gene3D" id="1.25.40.10">
    <property type="entry name" value="Tetratricopeptide repeat domain"/>
    <property type="match status" value="1"/>
</dbReference>
<protein>
    <submittedName>
        <fullName evidence="1">Uncharacterized protein</fullName>
    </submittedName>
</protein>
<dbReference type="OrthoDB" id="626167at2759"/>
<dbReference type="SUPFAM" id="SSF48452">
    <property type="entry name" value="TPR-like"/>
    <property type="match status" value="1"/>
</dbReference>
<dbReference type="Proteomes" id="UP000054248">
    <property type="component" value="Unassembled WGS sequence"/>
</dbReference>
<dbReference type="EMBL" id="KN822988">
    <property type="protein sequence ID" value="KIO28943.1"/>
    <property type="molecule type" value="Genomic_DNA"/>
</dbReference>
<feature type="non-terminal residue" evidence="1">
    <location>
        <position position="1"/>
    </location>
</feature>
<dbReference type="Pfam" id="PF13424">
    <property type="entry name" value="TPR_12"/>
    <property type="match status" value="1"/>
</dbReference>
<evidence type="ECO:0000313" key="1">
    <source>
        <dbReference type="EMBL" id="KIO28943.1"/>
    </source>
</evidence>
<organism evidence="1 2">
    <name type="scientific">Tulasnella calospora MUT 4182</name>
    <dbReference type="NCBI Taxonomy" id="1051891"/>
    <lineage>
        <taxon>Eukaryota</taxon>
        <taxon>Fungi</taxon>
        <taxon>Dikarya</taxon>
        <taxon>Basidiomycota</taxon>
        <taxon>Agaricomycotina</taxon>
        <taxon>Agaricomycetes</taxon>
        <taxon>Cantharellales</taxon>
        <taxon>Tulasnellaceae</taxon>
        <taxon>Tulasnella</taxon>
    </lineage>
</organism>
<name>A0A0C3L5A7_9AGAM</name>
<dbReference type="SMART" id="SM00028">
    <property type="entry name" value="TPR"/>
    <property type="match status" value="2"/>
</dbReference>
<reference evidence="1 2" key="1">
    <citation type="submission" date="2014-04" db="EMBL/GenBank/DDBJ databases">
        <authorList>
            <consortium name="DOE Joint Genome Institute"/>
            <person name="Kuo A."/>
            <person name="Girlanda M."/>
            <person name="Perotto S."/>
            <person name="Kohler A."/>
            <person name="Nagy L.G."/>
            <person name="Floudas D."/>
            <person name="Copeland A."/>
            <person name="Barry K.W."/>
            <person name="Cichocki N."/>
            <person name="Veneault-Fourrey C."/>
            <person name="LaButti K."/>
            <person name="Lindquist E.A."/>
            <person name="Lipzen A."/>
            <person name="Lundell T."/>
            <person name="Morin E."/>
            <person name="Murat C."/>
            <person name="Sun H."/>
            <person name="Tunlid A."/>
            <person name="Henrissat B."/>
            <person name="Grigoriev I.V."/>
            <person name="Hibbett D.S."/>
            <person name="Martin F."/>
            <person name="Nordberg H.P."/>
            <person name="Cantor M.N."/>
            <person name="Hua S.X."/>
        </authorList>
    </citation>
    <scope>NUCLEOTIDE SEQUENCE [LARGE SCALE GENOMIC DNA]</scope>
    <source>
        <strain evidence="1 2">MUT 4182</strain>
    </source>
</reference>
<dbReference type="AlphaFoldDB" id="A0A0C3L5A7"/>
<reference evidence="2" key="2">
    <citation type="submission" date="2015-01" db="EMBL/GenBank/DDBJ databases">
        <title>Evolutionary Origins and Diversification of the Mycorrhizal Mutualists.</title>
        <authorList>
            <consortium name="DOE Joint Genome Institute"/>
            <consortium name="Mycorrhizal Genomics Consortium"/>
            <person name="Kohler A."/>
            <person name="Kuo A."/>
            <person name="Nagy L.G."/>
            <person name="Floudas D."/>
            <person name="Copeland A."/>
            <person name="Barry K.W."/>
            <person name="Cichocki N."/>
            <person name="Veneault-Fourrey C."/>
            <person name="LaButti K."/>
            <person name="Lindquist E.A."/>
            <person name="Lipzen A."/>
            <person name="Lundell T."/>
            <person name="Morin E."/>
            <person name="Murat C."/>
            <person name="Riley R."/>
            <person name="Ohm R."/>
            <person name="Sun H."/>
            <person name="Tunlid A."/>
            <person name="Henrissat B."/>
            <person name="Grigoriev I.V."/>
            <person name="Hibbett D.S."/>
            <person name="Martin F."/>
        </authorList>
    </citation>
    <scope>NUCLEOTIDE SEQUENCE [LARGE SCALE GENOMIC DNA]</scope>
    <source>
        <strain evidence="2">MUT 4182</strain>
    </source>
</reference>
<keyword evidence="2" id="KW-1185">Reference proteome</keyword>
<accession>A0A0C3L5A7</accession>
<dbReference type="HOGENOM" id="CLU_000288_7_37_1"/>